<keyword evidence="2" id="KW-0378">Hydrolase</keyword>
<dbReference type="Proteomes" id="UP000321245">
    <property type="component" value="Unassembled WGS sequence"/>
</dbReference>
<name>A0A511NH39_9FLAO</name>
<evidence type="ECO:0000313" key="5">
    <source>
        <dbReference type="Proteomes" id="UP000321245"/>
    </source>
</evidence>
<dbReference type="Pfam" id="PF00293">
    <property type="entry name" value="NUDIX"/>
    <property type="match status" value="1"/>
</dbReference>
<comment type="caution">
    <text evidence="4">The sequence shown here is derived from an EMBL/GenBank/DDBJ whole genome shotgun (WGS) entry which is preliminary data.</text>
</comment>
<dbReference type="GeneID" id="84649627"/>
<dbReference type="PANTHER" id="PTHR43046:SF14">
    <property type="entry name" value="MUTT_NUDIX FAMILY PROTEIN"/>
    <property type="match status" value="1"/>
</dbReference>
<dbReference type="RefSeq" id="WP_019974924.1">
    <property type="nucleotide sequence ID" value="NZ_BJXC01000012.1"/>
</dbReference>
<accession>A0A511NH39</accession>
<dbReference type="InterPro" id="IPR020084">
    <property type="entry name" value="NUDIX_hydrolase_CS"/>
</dbReference>
<protein>
    <submittedName>
        <fullName evidence="4">DNA mismatch repair protein MutT</fullName>
    </submittedName>
</protein>
<dbReference type="PROSITE" id="PS00893">
    <property type="entry name" value="NUDIX_BOX"/>
    <property type="match status" value="1"/>
</dbReference>
<gene>
    <name evidence="4" type="ORF">EB1_19100</name>
</gene>
<dbReference type="PROSITE" id="PS51462">
    <property type="entry name" value="NUDIX"/>
    <property type="match status" value="1"/>
</dbReference>
<proteinExistence type="predicted"/>
<dbReference type="STRING" id="1218108.GCA_000382425_01423"/>
<evidence type="ECO:0000256" key="2">
    <source>
        <dbReference type="ARBA" id="ARBA00022801"/>
    </source>
</evidence>
<dbReference type="EMBL" id="BJXC01000012">
    <property type="protein sequence ID" value="GEM52120.1"/>
    <property type="molecule type" value="Genomic_DNA"/>
</dbReference>
<organism evidence="4 5">
    <name type="scientific">Empedobacter brevis NBRC 14943 = ATCC 43319</name>
    <dbReference type="NCBI Taxonomy" id="1218108"/>
    <lineage>
        <taxon>Bacteria</taxon>
        <taxon>Pseudomonadati</taxon>
        <taxon>Bacteroidota</taxon>
        <taxon>Flavobacteriia</taxon>
        <taxon>Flavobacteriales</taxon>
        <taxon>Weeksellaceae</taxon>
        <taxon>Empedobacter</taxon>
    </lineage>
</organism>
<dbReference type="OrthoDB" id="9789605at2"/>
<keyword evidence="5" id="KW-1185">Reference proteome</keyword>
<reference evidence="4 5" key="1">
    <citation type="submission" date="2019-07" db="EMBL/GenBank/DDBJ databases">
        <title>Whole genome shotgun sequence of Empedobacter brevis NBRC 14943.</title>
        <authorList>
            <person name="Hosoyama A."/>
            <person name="Uohara A."/>
            <person name="Ohji S."/>
            <person name="Ichikawa N."/>
        </authorList>
    </citation>
    <scope>NUCLEOTIDE SEQUENCE [LARGE SCALE GENOMIC DNA]</scope>
    <source>
        <strain evidence="4 5">NBRC 14943</strain>
    </source>
</reference>
<dbReference type="AlphaFoldDB" id="A0A511NH39"/>
<dbReference type="PANTHER" id="PTHR43046">
    <property type="entry name" value="GDP-MANNOSE MANNOSYL HYDROLASE"/>
    <property type="match status" value="1"/>
</dbReference>
<dbReference type="SUPFAM" id="SSF55811">
    <property type="entry name" value="Nudix"/>
    <property type="match status" value="1"/>
</dbReference>
<dbReference type="InterPro" id="IPR015797">
    <property type="entry name" value="NUDIX_hydrolase-like_dom_sf"/>
</dbReference>
<dbReference type="Gene3D" id="3.90.79.10">
    <property type="entry name" value="Nucleoside Triphosphate Pyrophosphohydrolase"/>
    <property type="match status" value="1"/>
</dbReference>
<evidence type="ECO:0000256" key="1">
    <source>
        <dbReference type="ARBA" id="ARBA00001946"/>
    </source>
</evidence>
<dbReference type="InterPro" id="IPR000086">
    <property type="entry name" value="NUDIX_hydrolase_dom"/>
</dbReference>
<evidence type="ECO:0000313" key="4">
    <source>
        <dbReference type="EMBL" id="GEM52120.1"/>
    </source>
</evidence>
<comment type="cofactor">
    <cofactor evidence="1">
        <name>Mg(2+)</name>
        <dbReference type="ChEBI" id="CHEBI:18420"/>
    </cofactor>
</comment>
<dbReference type="CDD" id="cd04690">
    <property type="entry name" value="NUDIX_Hydrolase"/>
    <property type="match status" value="1"/>
</dbReference>
<sequence>MIQLPTAGLLVIKNNKLLLTFSGNKKAWYLPGGKIDQDENSKSALIREIKEELDVDLLESELNYFCHITAEAYGEQNLLMEQDCFLYDLKEDIKPTNEIEAVGYFSFEEYLQEEIKVIGVLKVYEELKKNQLLH</sequence>
<dbReference type="GO" id="GO:0016787">
    <property type="term" value="F:hydrolase activity"/>
    <property type="evidence" value="ECO:0007669"/>
    <property type="project" value="UniProtKB-KW"/>
</dbReference>
<feature type="domain" description="Nudix hydrolase" evidence="3">
    <location>
        <begin position="1"/>
        <end position="129"/>
    </location>
</feature>
<evidence type="ECO:0000259" key="3">
    <source>
        <dbReference type="PROSITE" id="PS51462"/>
    </source>
</evidence>